<proteinExistence type="predicted"/>
<gene>
    <name evidence="1" type="ORF">EVAR_66974_1</name>
</gene>
<sequence length="68" mass="7499">MNLERGEMRITGVVFGKFRRLDDYKLINQVSASPRDESFMAGRYRRGAASEGAPSADACLDCAPTNKT</sequence>
<evidence type="ECO:0000313" key="1">
    <source>
        <dbReference type="EMBL" id="GBP92847.1"/>
    </source>
</evidence>
<evidence type="ECO:0000313" key="2">
    <source>
        <dbReference type="Proteomes" id="UP000299102"/>
    </source>
</evidence>
<comment type="caution">
    <text evidence="1">The sequence shown here is derived from an EMBL/GenBank/DDBJ whole genome shotgun (WGS) entry which is preliminary data.</text>
</comment>
<dbReference type="Proteomes" id="UP000299102">
    <property type="component" value="Unassembled WGS sequence"/>
</dbReference>
<keyword evidence="2" id="KW-1185">Reference proteome</keyword>
<accession>A0A4C2A1R9</accession>
<reference evidence="1 2" key="1">
    <citation type="journal article" date="2019" name="Commun. Biol.">
        <title>The bagworm genome reveals a unique fibroin gene that provides high tensile strength.</title>
        <authorList>
            <person name="Kono N."/>
            <person name="Nakamura H."/>
            <person name="Ohtoshi R."/>
            <person name="Tomita M."/>
            <person name="Numata K."/>
            <person name="Arakawa K."/>
        </authorList>
    </citation>
    <scope>NUCLEOTIDE SEQUENCE [LARGE SCALE GENOMIC DNA]</scope>
</reference>
<dbReference type="AlphaFoldDB" id="A0A4C2A1R9"/>
<protein>
    <submittedName>
        <fullName evidence="1">Uncharacterized protein</fullName>
    </submittedName>
</protein>
<organism evidence="1 2">
    <name type="scientific">Eumeta variegata</name>
    <name type="common">Bagworm moth</name>
    <name type="synonym">Eumeta japonica</name>
    <dbReference type="NCBI Taxonomy" id="151549"/>
    <lineage>
        <taxon>Eukaryota</taxon>
        <taxon>Metazoa</taxon>
        <taxon>Ecdysozoa</taxon>
        <taxon>Arthropoda</taxon>
        <taxon>Hexapoda</taxon>
        <taxon>Insecta</taxon>
        <taxon>Pterygota</taxon>
        <taxon>Neoptera</taxon>
        <taxon>Endopterygota</taxon>
        <taxon>Lepidoptera</taxon>
        <taxon>Glossata</taxon>
        <taxon>Ditrysia</taxon>
        <taxon>Tineoidea</taxon>
        <taxon>Psychidae</taxon>
        <taxon>Oiketicinae</taxon>
        <taxon>Eumeta</taxon>
    </lineage>
</organism>
<name>A0A4C2A1R9_EUMVA</name>
<dbReference type="EMBL" id="BGZK01002314">
    <property type="protein sequence ID" value="GBP92847.1"/>
    <property type="molecule type" value="Genomic_DNA"/>
</dbReference>